<accession>A0A935T991</accession>
<dbReference type="EMBL" id="JADJOT010000009">
    <property type="protein sequence ID" value="MBK7954441.1"/>
    <property type="molecule type" value="Genomic_DNA"/>
</dbReference>
<name>A0A935T991_9PROT</name>
<organism evidence="1 2">
    <name type="scientific">Candidatus Accumulibacter affinis</name>
    <dbReference type="NCBI Taxonomy" id="2954384"/>
    <lineage>
        <taxon>Bacteria</taxon>
        <taxon>Pseudomonadati</taxon>
        <taxon>Pseudomonadota</taxon>
        <taxon>Betaproteobacteria</taxon>
        <taxon>Candidatus Accumulibacter</taxon>
    </lineage>
</organism>
<protein>
    <submittedName>
        <fullName evidence="1">Uncharacterized protein</fullName>
    </submittedName>
</protein>
<dbReference type="Proteomes" id="UP000706151">
    <property type="component" value="Unassembled WGS sequence"/>
</dbReference>
<evidence type="ECO:0000313" key="1">
    <source>
        <dbReference type="EMBL" id="MBK7954441.1"/>
    </source>
</evidence>
<gene>
    <name evidence="1" type="ORF">IPK02_11020</name>
</gene>
<proteinExistence type="predicted"/>
<dbReference type="AlphaFoldDB" id="A0A935T991"/>
<comment type="caution">
    <text evidence="1">The sequence shown here is derived from an EMBL/GenBank/DDBJ whole genome shotgun (WGS) entry which is preliminary data.</text>
</comment>
<sequence>MAIVLSPSAAADDRGDKFIACSTEERCLARRDARCERASTLRNSCCKVGDVNNSAAAIGRCLQQRS</sequence>
<reference evidence="1 2" key="1">
    <citation type="submission" date="2020-10" db="EMBL/GenBank/DDBJ databases">
        <title>Connecting structure to function with the recovery of over 1000 high-quality activated sludge metagenome-assembled genomes encoding full-length rRNA genes using long-read sequencing.</title>
        <authorList>
            <person name="Singleton C.M."/>
            <person name="Petriglieri F."/>
            <person name="Kristensen J.M."/>
            <person name="Kirkegaard R.H."/>
            <person name="Michaelsen T.Y."/>
            <person name="Andersen M.H."/>
            <person name="Karst S.M."/>
            <person name="Dueholm M.S."/>
            <person name="Nielsen P.H."/>
            <person name="Albertsen M."/>
        </authorList>
    </citation>
    <scope>NUCLEOTIDE SEQUENCE [LARGE SCALE GENOMIC DNA]</scope>
    <source>
        <strain evidence="1">Fred_18-Q3-R57-64_BAT3C.720</strain>
    </source>
</reference>
<evidence type="ECO:0000313" key="2">
    <source>
        <dbReference type="Proteomes" id="UP000706151"/>
    </source>
</evidence>